<accession>A0ABW2D4R3</accession>
<protein>
    <submittedName>
        <fullName evidence="2">Scr1 family TA system antitoxin-like transcriptional regulator</fullName>
    </submittedName>
</protein>
<name>A0ABW2D4R3_9ACTN</name>
<evidence type="ECO:0000313" key="3">
    <source>
        <dbReference type="Proteomes" id="UP001596470"/>
    </source>
</evidence>
<dbReference type="RefSeq" id="WP_382352823.1">
    <property type="nucleotide sequence ID" value="NZ_JBHMBP010000004.1"/>
</dbReference>
<proteinExistence type="predicted"/>
<reference evidence="3" key="1">
    <citation type="journal article" date="2019" name="Int. J. Syst. Evol. Microbiol.">
        <title>The Global Catalogue of Microorganisms (GCM) 10K type strain sequencing project: providing services to taxonomists for standard genome sequencing and annotation.</title>
        <authorList>
            <consortium name="The Broad Institute Genomics Platform"/>
            <consortium name="The Broad Institute Genome Sequencing Center for Infectious Disease"/>
            <person name="Wu L."/>
            <person name="Ma J."/>
        </authorList>
    </citation>
    <scope>NUCLEOTIDE SEQUENCE [LARGE SCALE GENOMIC DNA]</scope>
    <source>
        <strain evidence="3">KACC 12634</strain>
    </source>
</reference>
<dbReference type="Pfam" id="PF19054">
    <property type="entry name" value="DUF5753"/>
    <property type="match status" value="1"/>
</dbReference>
<dbReference type="EMBL" id="JBHSYS010000001">
    <property type="protein sequence ID" value="MFC6955846.1"/>
    <property type="molecule type" value="Genomic_DNA"/>
</dbReference>
<evidence type="ECO:0000313" key="2">
    <source>
        <dbReference type="EMBL" id="MFC6955846.1"/>
    </source>
</evidence>
<feature type="domain" description="DUF5753" evidence="1">
    <location>
        <begin position="113"/>
        <end position="277"/>
    </location>
</feature>
<dbReference type="InterPro" id="IPR043917">
    <property type="entry name" value="DUF5753"/>
</dbReference>
<evidence type="ECO:0000259" key="1">
    <source>
        <dbReference type="Pfam" id="PF19054"/>
    </source>
</evidence>
<gene>
    <name evidence="2" type="ORF">ACFQS3_01420</name>
</gene>
<comment type="caution">
    <text evidence="2">The sequence shown here is derived from an EMBL/GenBank/DDBJ whole genome shotgun (WGS) entry which is preliminary data.</text>
</comment>
<sequence length="282" mass="31861">MTDIEDPAKVPPPVQELGRQLEAERVRRRHGRPTGYRKNEVPTNICSAKTLGRLESGSYRGVRVGTVLELLRFYETPHQKVDHIARLAEAARAGDWCSVYSNAANDRGWFLQQCEDAATFLCYHSPLAIPSLIHSEAYYRMIRATTKVPIRWEVDWDEGLEFRMERRERWIESGRDALLLIGEAALTMGLGPDRDVILADIKQIAALPFADVRIMPLSLGRYDLLPWQLNLFEYDGDQPPVINVESPRGGGFVDASTSQGKFFTDAFKLASAESITAEEFFT</sequence>
<organism evidence="2 3">
    <name type="scientific">Glycomyces mayteni</name>
    <dbReference type="NCBI Taxonomy" id="543887"/>
    <lineage>
        <taxon>Bacteria</taxon>
        <taxon>Bacillati</taxon>
        <taxon>Actinomycetota</taxon>
        <taxon>Actinomycetes</taxon>
        <taxon>Glycomycetales</taxon>
        <taxon>Glycomycetaceae</taxon>
        <taxon>Glycomyces</taxon>
    </lineage>
</organism>
<keyword evidence="3" id="KW-1185">Reference proteome</keyword>
<dbReference type="Proteomes" id="UP001596470">
    <property type="component" value="Unassembled WGS sequence"/>
</dbReference>